<dbReference type="GO" id="GO:0030246">
    <property type="term" value="F:carbohydrate binding"/>
    <property type="evidence" value="ECO:0007669"/>
    <property type="project" value="InterPro"/>
</dbReference>
<evidence type="ECO:0000256" key="2">
    <source>
        <dbReference type="SAM" id="Phobius"/>
    </source>
</evidence>
<name>A0A1G1VRL9_9BACT</name>
<keyword evidence="2" id="KW-1133">Transmembrane helix</keyword>
<dbReference type="Gene3D" id="2.60.40.680">
    <property type="match status" value="1"/>
</dbReference>
<accession>A0A1G1VRL9</accession>
<sequence length="203" mass="21391">MTLWKKIFIFGIIPTLFALTTTAFYLEKKKSALSPPVGNEFQSVSALSVTLKANPSAIGAGNKISIDVLIEGNLANSVSAANLQLSYPANLLKLISGQLGSIWTKAIKLKYDVNPELGTAGLSIGRGIEAENTASPVLATFDFQVISSSSAEIKVELEKSSRFARLGGGNQPVPYQAAPLITNINPPKSPASAKAAESELTSR</sequence>
<evidence type="ECO:0000259" key="3">
    <source>
        <dbReference type="Pfam" id="PF00963"/>
    </source>
</evidence>
<organism evidence="4 5">
    <name type="scientific">Candidatus Chisholmbacteria bacterium RIFCSPHIGHO2_01_FULL_48_12</name>
    <dbReference type="NCBI Taxonomy" id="1797589"/>
    <lineage>
        <taxon>Bacteria</taxon>
        <taxon>Candidatus Chisholmiibacteriota</taxon>
    </lineage>
</organism>
<feature type="domain" description="Cohesin" evidence="3">
    <location>
        <begin position="56"/>
        <end position="154"/>
    </location>
</feature>
<gene>
    <name evidence="4" type="ORF">A2784_05075</name>
</gene>
<feature type="transmembrane region" description="Helical" evidence="2">
    <location>
        <begin position="7"/>
        <end position="26"/>
    </location>
</feature>
<keyword evidence="2" id="KW-0472">Membrane</keyword>
<reference evidence="4 5" key="1">
    <citation type="journal article" date="2016" name="Nat. Commun.">
        <title>Thousands of microbial genomes shed light on interconnected biogeochemical processes in an aquifer system.</title>
        <authorList>
            <person name="Anantharaman K."/>
            <person name="Brown C.T."/>
            <person name="Hug L.A."/>
            <person name="Sharon I."/>
            <person name="Castelle C.J."/>
            <person name="Probst A.J."/>
            <person name="Thomas B.C."/>
            <person name="Singh A."/>
            <person name="Wilkins M.J."/>
            <person name="Karaoz U."/>
            <person name="Brodie E.L."/>
            <person name="Williams K.H."/>
            <person name="Hubbard S.S."/>
            <person name="Banfield J.F."/>
        </authorList>
    </citation>
    <scope>NUCLEOTIDE SEQUENCE [LARGE SCALE GENOMIC DNA]</scope>
</reference>
<dbReference type="AlphaFoldDB" id="A0A1G1VRL9"/>
<proteinExistence type="predicted"/>
<dbReference type="Pfam" id="PF00963">
    <property type="entry name" value="Cohesin"/>
    <property type="match status" value="1"/>
</dbReference>
<evidence type="ECO:0000256" key="1">
    <source>
        <dbReference type="SAM" id="MobiDB-lite"/>
    </source>
</evidence>
<dbReference type="InterPro" id="IPR002102">
    <property type="entry name" value="Cohesin_dom"/>
</dbReference>
<dbReference type="STRING" id="1797589.A2784_05075"/>
<keyword evidence="2" id="KW-0812">Transmembrane</keyword>
<dbReference type="GO" id="GO:0000272">
    <property type="term" value="P:polysaccharide catabolic process"/>
    <property type="evidence" value="ECO:0007669"/>
    <property type="project" value="InterPro"/>
</dbReference>
<dbReference type="SUPFAM" id="SSF49384">
    <property type="entry name" value="Carbohydrate-binding domain"/>
    <property type="match status" value="1"/>
</dbReference>
<dbReference type="Proteomes" id="UP000177324">
    <property type="component" value="Unassembled WGS sequence"/>
</dbReference>
<protein>
    <recommendedName>
        <fullName evidence="3">Cohesin domain-containing protein</fullName>
    </recommendedName>
</protein>
<feature type="region of interest" description="Disordered" evidence="1">
    <location>
        <begin position="181"/>
        <end position="203"/>
    </location>
</feature>
<evidence type="ECO:0000313" key="4">
    <source>
        <dbReference type="EMBL" id="OGY18055.1"/>
    </source>
</evidence>
<comment type="caution">
    <text evidence="4">The sequence shown here is derived from an EMBL/GenBank/DDBJ whole genome shotgun (WGS) entry which is preliminary data.</text>
</comment>
<dbReference type="InterPro" id="IPR008965">
    <property type="entry name" value="CBM2/CBM3_carb-bd_dom_sf"/>
</dbReference>
<evidence type="ECO:0000313" key="5">
    <source>
        <dbReference type="Proteomes" id="UP000177324"/>
    </source>
</evidence>
<dbReference type="EMBL" id="MHCH01000010">
    <property type="protein sequence ID" value="OGY18055.1"/>
    <property type="molecule type" value="Genomic_DNA"/>
</dbReference>